<proteinExistence type="predicted"/>
<gene>
    <name evidence="2" type="ORF">HHL09_25335</name>
</gene>
<dbReference type="RefSeq" id="WP_169457446.1">
    <property type="nucleotide sequence ID" value="NZ_CP051774.1"/>
</dbReference>
<evidence type="ECO:0000313" key="2">
    <source>
        <dbReference type="EMBL" id="QJE98960.1"/>
    </source>
</evidence>
<keyword evidence="1" id="KW-0732">Signal</keyword>
<keyword evidence="3" id="KW-1185">Reference proteome</keyword>
<evidence type="ECO:0000256" key="1">
    <source>
        <dbReference type="SAM" id="SignalP"/>
    </source>
</evidence>
<organism evidence="2 3">
    <name type="scientific">Luteolibacter luteus</name>
    <dbReference type="NCBI Taxonomy" id="2728835"/>
    <lineage>
        <taxon>Bacteria</taxon>
        <taxon>Pseudomonadati</taxon>
        <taxon>Verrucomicrobiota</taxon>
        <taxon>Verrucomicrobiia</taxon>
        <taxon>Verrucomicrobiales</taxon>
        <taxon>Verrucomicrobiaceae</taxon>
        <taxon>Luteolibacter</taxon>
    </lineage>
</organism>
<name>A0A858RS33_9BACT</name>
<feature type="chain" id="PRO_5032988220" evidence="1">
    <location>
        <begin position="22"/>
        <end position="135"/>
    </location>
</feature>
<protein>
    <submittedName>
        <fullName evidence="2">Uncharacterized protein</fullName>
    </submittedName>
</protein>
<dbReference type="AlphaFoldDB" id="A0A858RS33"/>
<evidence type="ECO:0000313" key="3">
    <source>
        <dbReference type="Proteomes" id="UP000501812"/>
    </source>
</evidence>
<feature type="signal peptide" evidence="1">
    <location>
        <begin position="1"/>
        <end position="21"/>
    </location>
</feature>
<dbReference type="Proteomes" id="UP000501812">
    <property type="component" value="Chromosome"/>
</dbReference>
<sequence length="135" mass="15278">MKSRRSFLVMLFGLLPSGLSASMTRATPKRDLSGTIVEIHKRRPIIVLQNFQGWDREQTTRAAAAGEEADVQRWLKGLGPKQAAIYLKEEDMKSLKEGMTIRIKAYRYAFSHPGNGHAPVSLWCSYDELKVEKGR</sequence>
<dbReference type="EMBL" id="CP051774">
    <property type="protein sequence ID" value="QJE98960.1"/>
    <property type="molecule type" value="Genomic_DNA"/>
</dbReference>
<reference evidence="2 3" key="1">
    <citation type="submission" date="2020-04" db="EMBL/GenBank/DDBJ databases">
        <title>Luteolibacter sp. G-1-1-1 isolated from soil.</title>
        <authorList>
            <person name="Dahal R.H."/>
        </authorList>
    </citation>
    <scope>NUCLEOTIDE SEQUENCE [LARGE SCALE GENOMIC DNA]</scope>
    <source>
        <strain evidence="2 3">G-1-1-1</strain>
    </source>
</reference>
<accession>A0A858RS33</accession>
<dbReference type="KEGG" id="luo:HHL09_25335"/>